<gene>
    <name evidence="3" type="ORF">PSTT_12162</name>
</gene>
<protein>
    <submittedName>
        <fullName evidence="3">Uncharacterized protein</fullName>
    </submittedName>
</protein>
<dbReference type="Proteomes" id="UP000239156">
    <property type="component" value="Unassembled WGS sequence"/>
</dbReference>
<dbReference type="AlphaFoldDB" id="A0A2S4UXJ6"/>
<dbReference type="VEuPathDB" id="FungiDB:PSTT_12162"/>
<evidence type="ECO:0000256" key="2">
    <source>
        <dbReference type="SAM" id="SignalP"/>
    </source>
</evidence>
<dbReference type="VEuPathDB" id="FungiDB:PSHT_12409"/>
<proteinExistence type="predicted"/>
<reference evidence="3" key="1">
    <citation type="submission" date="2017-12" db="EMBL/GenBank/DDBJ databases">
        <title>Gene loss provides genomic basis for host adaptation in cereal stripe rust fungi.</title>
        <authorList>
            <person name="Xia C."/>
        </authorList>
    </citation>
    <scope>NUCLEOTIDE SEQUENCE [LARGE SCALE GENOMIC DNA]</scope>
    <source>
        <strain evidence="3">93-210</strain>
    </source>
</reference>
<evidence type="ECO:0000313" key="3">
    <source>
        <dbReference type="EMBL" id="POW01895.1"/>
    </source>
</evidence>
<accession>A0A2S4UXJ6</accession>
<feature type="chain" id="PRO_5015546599" evidence="2">
    <location>
        <begin position="23"/>
        <end position="459"/>
    </location>
</feature>
<organism evidence="3 4">
    <name type="scientific">Puccinia striiformis</name>
    <dbReference type="NCBI Taxonomy" id="27350"/>
    <lineage>
        <taxon>Eukaryota</taxon>
        <taxon>Fungi</taxon>
        <taxon>Dikarya</taxon>
        <taxon>Basidiomycota</taxon>
        <taxon>Pucciniomycotina</taxon>
        <taxon>Pucciniomycetes</taxon>
        <taxon>Pucciniales</taxon>
        <taxon>Pucciniaceae</taxon>
        <taxon>Puccinia</taxon>
    </lineage>
</organism>
<keyword evidence="2" id="KW-0732">Signal</keyword>
<dbReference type="EMBL" id="PKSL01000151">
    <property type="protein sequence ID" value="POW01895.1"/>
    <property type="molecule type" value="Genomic_DNA"/>
</dbReference>
<evidence type="ECO:0000256" key="1">
    <source>
        <dbReference type="SAM" id="MobiDB-lite"/>
    </source>
</evidence>
<feature type="region of interest" description="Disordered" evidence="1">
    <location>
        <begin position="75"/>
        <end position="97"/>
    </location>
</feature>
<sequence>MFLSIKIAVAVGLMIAGTDCNAEPLSPRGEVSLHTPLTLKSVHESDDKHLVQKFILGDPKLSAKTVVEVYATNPTGSTLAKRDSPPQSPVEERPLDLTPSSCTSQVCYSGSFRGPLKTDCDTIVAAQLYNSTGSLRAFPGNYVLVYSGTCVVVFQNPISKPEYTYTLDYNWAKLGTVILDIQKKCDKPDDQSIGGACKIDHYLKFNFKNRQQLRISKAESLLPLGGDVPEVLSPLSVQGIRGNVNLELHQQYTIGDPAVKQKTLVEIYKYTSTGSALVKRDTPTPSPPPPNPRAWMPIDLTPAKCTSQVCYSGSYGGPEKTDCDVIVAAQMYNSTGSLVAPAGHYVLVSYGSCTVIFQHPMGKPKYNQVLQYNWAKLGSIILDLQKKCLKPDDQSIGGACKIARYGQYKFHNVGVALVIFAIRVFDSHQLPLANLYPQVVISLQRYIAPATPPTPNQGV</sequence>
<feature type="signal peptide" evidence="2">
    <location>
        <begin position="1"/>
        <end position="22"/>
    </location>
</feature>
<comment type="caution">
    <text evidence="3">The sequence shown here is derived from an EMBL/GenBank/DDBJ whole genome shotgun (WGS) entry which is preliminary data.</text>
</comment>
<feature type="compositionally biased region" description="Basic and acidic residues" evidence="1">
    <location>
        <begin position="80"/>
        <end position="95"/>
    </location>
</feature>
<name>A0A2S4UXJ6_9BASI</name>
<keyword evidence="4" id="KW-1185">Reference proteome</keyword>
<evidence type="ECO:0000313" key="4">
    <source>
        <dbReference type="Proteomes" id="UP000239156"/>
    </source>
</evidence>